<dbReference type="HOGENOM" id="CLU_023845_0_4_6"/>
<evidence type="ECO:0000313" key="3">
    <source>
        <dbReference type="Proteomes" id="UP000029640"/>
    </source>
</evidence>
<accession>A0A095VMV0</accession>
<evidence type="ECO:0000259" key="1">
    <source>
        <dbReference type="Pfam" id="PF00535"/>
    </source>
</evidence>
<gene>
    <name evidence="2" type="ORF">HRUBRA_02620</name>
</gene>
<dbReference type="STRING" id="1265313.HRUBRA_02620"/>
<evidence type="ECO:0000313" key="2">
    <source>
        <dbReference type="EMBL" id="KGE02807.1"/>
    </source>
</evidence>
<sequence length="274" mass="30510">MPSLTVSLVLHHSPLPQLAATVRSLALAVADARRAGVLGGAALWVVDNSVDAPYAAAARDAVASLLDETGALSYRFLVLEENRGFGAGHNRVLLDSESDYHLVLNPDVELARDALSAGLALLARDPGIAALNPYAEAADGRREYLCKRHPTPDVLLLRGFAPAWLRRRAQRRLARYEVRELCASPAVAEVPLLSGCFLLLRGRPARLCRGFDTGYFMYFEDFDLSRRLRPFGRLVYAPQVRIVHHGGYAANKGWRHVRWFLRSALRFFRQHGFR</sequence>
<dbReference type="eggNOG" id="COG1216">
    <property type="taxonomic scope" value="Bacteria"/>
</dbReference>
<name>A0A095VMV0_9GAMM</name>
<protein>
    <submittedName>
        <fullName evidence="2">Glycosyltransferase</fullName>
    </submittedName>
</protein>
<dbReference type="PANTHER" id="PTHR43179">
    <property type="entry name" value="RHAMNOSYLTRANSFERASE WBBL"/>
    <property type="match status" value="1"/>
</dbReference>
<dbReference type="PANTHER" id="PTHR43179:SF10">
    <property type="entry name" value="GLYCOSYL TRANSFERASE"/>
    <property type="match status" value="1"/>
</dbReference>
<dbReference type="Pfam" id="PF00535">
    <property type="entry name" value="Glycos_transf_2"/>
    <property type="match status" value="1"/>
</dbReference>
<dbReference type="InterPro" id="IPR001173">
    <property type="entry name" value="Glyco_trans_2-like"/>
</dbReference>
<keyword evidence="2" id="KW-0808">Transferase</keyword>
<organism evidence="2 3">
    <name type="scientific">Pseudohaliea rubra DSM 19751</name>
    <dbReference type="NCBI Taxonomy" id="1265313"/>
    <lineage>
        <taxon>Bacteria</taxon>
        <taxon>Pseudomonadati</taxon>
        <taxon>Pseudomonadota</taxon>
        <taxon>Gammaproteobacteria</taxon>
        <taxon>Cellvibrionales</taxon>
        <taxon>Halieaceae</taxon>
        <taxon>Pseudohaliea</taxon>
    </lineage>
</organism>
<dbReference type="InterPro" id="IPR029044">
    <property type="entry name" value="Nucleotide-diphossugar_trans"/>
</dbReference>
<dbReference type="GO" id="GO:0016740">
    <property type="term" value="F:transferase activity"/>
    <property type="evidence" value="ECO:0007669"/>
    <property type="project" value="UniProtKB-KW"/>
</dbReference>
<dbReference type="AlphaFoldDB" id="A0A095VMV0"/>
<dbReference type="Proteomes" id="UP000029640">
    <property type="component" value="Unassembled WGS sequence"/>
</dbReference>
<dbReference type="Gene3D" id="3.90.550.10">
    <property type="entry name" value="Spore Coat Polysaccharide Biosynthesis Protein SpsA, Chain A"/>
    <property type="match status" value="1"/>
</dbReference>
<keyword evidence="3" id="KW-1185">Reference proteome</keyword>
<comment type="caution">
    <text evidence="2">The sequence shown here is derived from an EMBL/GenBank/DDBJ whole genome shotgun (WGS) entry which is preliminary data.</text>
</comment>
<reference evidence="2 3" key="1">
    <citation type="journal article" date="2014" name="Genome Announc.">
        <title>Genome Sequence of Gammaproteobacterial Pseudohaliea rubra Type Strain DSM 19751, Isolated from Coastal Seawater of the Mediterranean Sea.</title>
        <authorList>
            <person name="Spring S."/>
            <person name="Fiebig A."/>
            <person name="Riedel T."/>
            <person name="Goker M."/>
            <person name="Klenk H.P."/>
        </authorList>
    </citation>
    <scope>NUCLEOTIDE SEQUENCE [LARGE SCALE GENOMIC DNA]</scope>
    <source>
        <strain evidence="2 3">DSM 19751</strain>
    </source>
</reference>
<dbReference type="SUPFAM" id="SSF53448">
    <property type="entry name" value="Nucleotide-diphospho-sugar transferases"/>
    <property type="match status" value="1"/>
</dbReference>
<feature type="domain" description="Glycosyltransferase 2-like" evidence="1">
    <location>
        <begin position="63"/>
        <end position="160"/>
    </location>
</feature>
<proteinExistence type="predicted"/>
<dbReference type="EMBL" id="AUVB01000083">
    <property type="protein sequence ID" value="KGE02807.1"/>
    <property type="molecule type" value="Genomic_DNA"/>
</dbReference>